<organism evidence="2 3">
    <name type="scientific">Chryseobacterium zhengzhouense</name>
    <dbReference type="NCBI Taxonomy" id="1636086"/>
    <lineage>
        <taxon>Bacteria</taxon>
        <taxon>Pseudomonadati</taxon>
        <taxon>Bacteroidota</taxon>
        <taxon>Flavobacteriia</taxon>
        <taxon>Flavobacteriales</taxon>
        <taxon>Weeksellaceae</taxon>
        <taxon>Chryseobacterium group</taxon>
        <taxon>Chryseobacterium</taxon>
    </lineage>
</organism>
<dbReference type="Proteomes" id="UP001596550">
    <property type="component" value="Unassembled WGS sequence"/>
</dbReference>
<name>A0ABW2M3W4_9FLAO</name>
<dbReference type="RefSeq" id="WP_378179556.1">
    <property type="nucleotide sequence ID" value="NZ_JBHTCR010000005.1"/>
</dbReference>
<keyword evidence="3" id="KW-1185">Reference proteome</keyword>
<sequence>MSEFKEFDQQGSVPNKDTGSIISHAFEMFKGVFLYAFVTMIIYLIADFVLQSITGLNFYSNYSNFRDFDEDSYRNILIDRPGISLYYSFSGLLSILLSPLYVGLIYIANKFNTKIPVEFSDLFIGYRQNLGNILLYSLITNIILWVSLAMCFIPFLFVYPLFFLGYPILLFENTNAMDAISKTYNIVKDNYSVFLGTAILAGLITFSGILLCCIGIIFTYPFIYIAMYSAYCAYLGKPRQIIYNK</sequence>
<evidence type="ECO:0000313" key="2">
    <source>
        <dbReference type="EMBL" id="MFC7347601.1"/>
    </source>
</evidence>
<keyword evidence="1" id="KW-1133">Transmembrane helix</keyword>
<evidence type="ECO:0000256" key="1">
    <source>
        <dbReference type="SAM" id="Phobius"/>
    </source>
</evidence>
<reference evidence="3" key="1">
    <citation type="journal article" date="2019" name="Int. J. Syst. Evol. Microbiol.">
        <title>The Global Catalogue of Microorganisms (GCM) 10K type strain sequencing project: providing services to taxonomists for standard genome sequencing and annotation.</title>
        <authorList>
            <consortium name="The Broad Institute Genomics Platform"/>
            <consortium name="The Broad Institute Genome Sequencing Center for Infectious Disease"/>
            <person name="Wu L."/>
            <person name="Ma J."/>
        </authorList>
    </citation>
    <scope>NUCLEOTIDE SEQUENCE [LARGE SCALE GENOMIC DNA]</scope>
    <source>
        <strain evidence="3">CCUG 54781</strain>
    </source>
</reference>
<keyword evidence="1" id="KW-0472">Membrane</keyword>
<keyword evidence="1" id="KW-0812">Transmembrane</keyword>
<accession>A0ABW2M3W4</accession>
<feature type="transmembrane region" description="Helical" evidence="1">
    <location>
        <begin position="191"/>
        <end position="211"/>
    </location>
</feature>
<feature type="transmembrane region" description="Helical" evidence="1">
    <location>
        <begin position="152"/>
        <end position="171"/>
    </location>
</feature>
<feature type="transmembrane region" description="Helical" evidence="1">
    <location>
        <begin position="32"/>
        <end position="53"/>
    </location>
</feature>
<proteinExistence type="predicted"/>
<protein>
    <submittedName>
        <fullName evidence="2">Beta-carotene 15,15'-monooxygenase</fullName>
    </submittedName>
</protein>
<dbReference type="EMBL" id="JBHTCR010000005">
    <property type="protein sequence ID" value="MFC7347601.1"/>
    <property type="molecule type" value="Genomic_DNA"/>
</dbReference>
<gene>
    <name evidence="2" type="ORF">ACFQO9_12815</name>
</gene>
<feature type="transmembrane region" description="Helical" evidence="1">
    <location>
        <begin position="85"/>
        <end position="108"/>
    </location>
</feature>
<comment type="caution">
    <text evidence="2">The sequence shown here is derived from an EMBL/GenBank/DDBJ whole genome shotgun (WGS) entry which is preliminary data.</text>
</comment>
<feature type="transmembrane region" description="Helical" evidence="1">
    <location>
        <begin position="217"/>
        <end position="236"/>
    </location>
</feature>
<feature type="transmembrane region" description="Helical" evidence="1">
    <location>
        <begin position="129"/>
        <end position="146"/>
    </location>
</feature>
<evidence type="ECO:0000313" key="3">
    <source>
        <dbReference type="Proteomes" id="UP001596550"/>
    </source>
</evidence>